<reference evidence="3 4" key="1">
    <citation type="journal article" date="2020" name="IScience">
        <title>Genome Sequencing of the Endangered Kingdonia uniflora (Circaeasteraceae, Ranunculales) Reveals Potential Mechanisms of Evolutionary Specialization.</title>
        <authorList>
            <person name="Sun Y."/>
            <person name="Deng T."/>
            <person name="Zhang A."/>
            <person name="Moore M.J."/>
            <person name="Landis J.B."/>
            <person name="Lin N."/>
            <person name="Zhang H."/>
            <person name="Zhang X."/>
            <person name="Huang J."/>
            <person name="Zhang X."/>
            <person name="Sun H."/>
            <person name="Wang H."/>
        </authorList>
    </citation>
    <scope>NUCLEOTIDE SEQUENCE [LARGE SCALE GENOMIC DNA]</scope>
    <source>
        <strain evidence="3">TB1705</strain>
        <tissue evidence="3">Leaf</tissue>
    </source>
</reference>
<evidence type="ECO:0000259" key="2">
    <source>
        <dbReference type="Pfam" id="PF14111"/>
    </source>
</evidence>
<feature type="region of interest" description="Disordered" evidence="1">
    <location>
        <begin position="278"/>
        <end position="345"/>
    </location>
</feature>
<protein>
    <recommendedName>
        <fullName evidence="2">DUF4283 domain-containing protein</fullName>
    </recommendedName>
</protein>
<evidence type="ECO:0000313" key="3">
    <source>
        <dbReference type="EMBL" id="KAF6137360.1"/>
    </source>
</evidence>
<feature type="domain" description="DUF4283" evidence="2">
    <location>
        <begin position="400"/>
        <end position="475"/>
    </location>
</feature>
<organism evidence="3 4">
    <name type="scientific">Kingdonia uniflora</name>
    <dbReference type="NCBI Taxonomy" id="39325"/>
    <lineage>
        <taxon>Eukaryota</taxon>
        <taxon>Viridiplantae</taxon>
        <taxon>Streptophyta</taxon>
        <taxon>Embryophyta</taxon>
        <taxon>Tracheophyta</taxon>
        <taxon>Spermatophyta</taxon>
        <taxon>Magnoliopsida</taxon>
        <taxon>Ranunculales</taxon>
        <taxon>Circaeasteraceae</taxon>
        <taxon>Kingdonia</taxon>
    </lineage>
</organism>
<feature type="compositionally biased region" description="Polar residues" evidence="1">
    <location>
        <begin position="280"/>
        <end position="289"/>
    </location>
</feature>
<feature type="region of interest" description="Disordered" evidence="1">
    <location>
        <begin position="65"/>
        <end position="105"/>
    </location>
</feature>
<gene>
    <name evidence="3" type="ORF">GIB67_036397</name>
</gene>
<comment type="caution">
    <text evidence="3">The sequence shown here is derived from an EMBL/GenBank/DDBJ whole genome shotgun (WGS) entry which is preliminary data.</text>
</comment>
<dbReference type="AlphaFoldDB" id="A0A7J7L414"/>
<dbReference type="Proteomes" id="UP000541444">
    <property type="component" value="Unassembled WGS sequence"/>
</dbReference>
<proteinExistence type="predicted"/>
<dbReference type="InterPro" id="IPR025558">
    <property type="entry name" value="DUF4283"/>
</dbReference>
<name>A0A7J7L414_9MAGN</name>
<evidence type="ECO:0000256" key="1">
    <source>
        <dbReference type="SAM" id="MobiDB-lite"/>
    </source>
</evidence>
<sequence length="501" mass="56994">MAGGDRSDTWSLMNLYNLTEGRRLNPKDPEVFVELKQMARQLLSSRMDRADRTMRVAFEAKMERKKQHIHQRNAKAHHSTFKENGEEARRNTTTGNGERGTTNMGGDTLAEVEEELRMKYPLETPPREESQINPKLLEMYERDYFYVEERNLLQRVMNSQLKRALIEERKEEDSLRKLLMLKDTKIDALECMDQQGNSSNSHTGSSINLNGLDLMEVSKGRGSETERVECNSRYKCLKECPNLGKEGMQCISDCTSDGATKELHDNCLHKCLIKVHSDTEGTSETQQDGDSIKEAANSGVVKDGATYNVEEEAEKGEKTTQEGGRGAAEAKGSDNIADAKKSRETKLIAPPGKVMNWAAMMGSTSTTRDRIKPIYQAPTIVDGVPTTMFKSKDFESSIKDHEGYLVGNFVGRRLDYTYVKNVLTRVWELKGSFEMILQDNLFYFKFGNKKDRDKVLEMGTQYVANRVFMIRMWRPLSRRGSPSVYSFMGVFPQDPFSFVDT</sequence>
<evidence type="ECO:0000313" key="4">
    <source>
        <dbReference type="Proteomes" id="UP000541444"/>
    </source>
</evidence>
<feature type="compositionally biased region" description="Basic and acidic residues" evidence="1">
    <location>
        <begin position="80"/>
        <end position="90"/>
    </location>
</feature>
<accession>A0A7J7L414</accession>
<feature type="compositionally biased region" description="Low complexity" evidence="1">
    <location>
        <begin position="91"/>
        <end position="105"/>
    </location>
</feature>
<feature type="compositionally biased region" description="Basic residues" evidence="1">
    <location>
        <begin position="65"/>
        <end position="79"/>
    </location>
</feature>
<dbReference type="EMBL" id="JACGCM010002659">
    <property type="protein sequence ID" value="KAF6137360.1"/>
    <property type="molecule type" value="Genomic_DNA"/>
</dbReference>
<keyword evidence="4" id="KW-1185">Reference proteome</keyword>
<dbReference type="Pfam" id="PF14111">
    <property type="entry name" value="DUF4283"/>
    <property type="match status" value="1"/>
</dbReference>
<dbReference type="OrthoDB" id="1695837at2759"/>